<organism evidence="1 2">
    <name type="scientific">Candidatus Pristimantibacillus lignocellulolyticus</name>
    <dbReference type="NCBI Taxonomy" id="2994561"/>
    <lineage>
        <taxon>Bacteria</taxon>
        <taxon>Bacillati</taxon>
        <taxon>Bacillota</taxon>
        <taxon>Bacilli</taxon>
        <taxon>Bacillales</taxon>
        <taxon>Paenibacillaceae</taxon>
        <taxon>Candidatus Pristimantibacillus</taxon>
    </lineage>
</organism>
<dbReference type="AlphaFoldDB" id="A0A9J6ZFX4"/>
<evidence type="ECO:0000313" key="2">
    <source>
        <dbReference type="Proteomes" id="UP001056756"/>
    </source>
</evidence>
<evidence type="ECO:0000313" key="1">
    <source>
        <dbReference type="EMBL" id="URN95083.1"/>
    </source>
</evidence>
<dbReference type="EMBL" id="CP097899">
    <property type="protein sequence ID" value="URN95083.1"/>
    <property type="molecule type" value="Genomic_DNA"/>
</dbReference>
<name>A0A9J6ZFX4_9BACL</name>
<proteinExistence type="predicted"/>
<gene>
    <name evidence="1" type="ORF">NAG76_02160</name>
</gene>
<protein>
    <submittedName>
        <fullName evidence="1">Uncharacterized protein</fullName>
    </submittedName>
</protein>
<sequence>MNKEKLFQIVVDPTASDAEKDDAVIALGENFQDDETVDFLINVSNESNCDEMIAGSCGESVGQIWLATQQINYEKLSQLKGIAFNEVISLIKAHRHEWYRTYLELFPKSL</sequence>
<dbReference type="Proteomes" id="UP001056756">
    <property type="component" value="Chromosome"/>
</dbReference>
<reference evidence="1" key="1">
    <citation type="submission" date="2022-05" db="EMBL/GenBank/DDBJ databases">
        <title>Novel bacterial taxa in a minimal lignocellulolytic consortium and its capacity to transform plastics disclosed by genome-resolved metagenomics.</title>
        <authorList>
            <person name="Rodriguez C.A.D."/>
            <person name="Diaz-Garcia L."/>
            <person name="Herrera K."/>
            <person name="Tarazona N.A."/>
            <person name="Sproer C."/>
            <person name="Overmann J."/>
            <person name="Jimenez D.J."/>
        </authorList>
    </citation>
    <scope>NUCLEOTIDE SEQUENCE</scope>
    <source>
        <strain evidence="1">MAG5</strain>
    </source>
</reference>
<dbReference type="KEGG" id="plig:NAG76_02160"/>
<accession>A0A9J6ZFX4</accession>